<keyword evidence="2" id="KW-0732">Signal</keyword>
<comment type="caution">
    <text evidence="4">The sequence shown here is derived from an EMBL/GenBank/DDBJ whole genome shotgun (WGS) entry which is preliminary data.</text>
</comment>
<sequence length="262" mass="31034">MKTVYRVQLGLTCLAHLYMALCRASRYDCKEIDGPLTLLLGWTWIRLPYLAPLPRKPRSFPLANRWCNWEHGDRHYRYLTLVHFRKALDDLQEGHFVWVAYAVDRVDPDIISPDIYMHSVCWSSTMPLVSFECIEWHAIDRYNHVLTKLPMPSQHPLDTYKYWYRAKFGDRLNLSNLVVQENNEVDEPDDEDEDDEDEIEESDEDEESRNDGKARTPDEAGKCYNLKVDLSRRSASRYTHVFKKTTKKCKNLVKDIKWAMRK</sequence>
<dbReference type="GO" id="GO:0010073">
    <property type="term" value="P:meristem maintenance"/>
    <property type="evidence" value="ECO:0007669"/>
    <property type="project" value="InterPro"/>
</dbReference>
<dbReference type="Pfam" id="PF10536">
    <property type="entry name" value="PMD"/>
    <property type="match status" value="1"/>
</dbReference>
<proteinExistence type="predicted"/>
<feature type="compositionally biased region" description="Acidic residues" evidence="1">
    <location>
        <begin position="183"/>
        <end position="208"/>
    </location>
</feature>
<evidence type="ECO:0000256" key="1">
    <source>
        <dbReference type="SAM" id="MobiDB-lite"/>
    </source>
</evidence>
<feature type="region of interest" description="Disordered" evidence="1">
    <location>
        <begin position="181"/>
        <end position="220"/>
    </location>
</feature>
<evidence type="ECO:0000313" key="5">
    <source>
        <dbReference type="Proteomes" id="UP000289738"/>
    </source>
</evidence>
<name>A0A445DRH2_ARAHY</name>
<feature type="compositionally biased region" description="Basic and acidic residues" evidence="1">
    <location>
        <begin position="209"/>
        <end position="220"/>
    </location>
</feature>
<feature type="domain" description="Aminotransferase-like plant mobile" evidence="3">
    <location>
        <begin position="4"/>
        <end position="142"/>
    </location>
</feature>
<feature type="signal peptide" evidence="2">
    <location>
        <begin position="1"/>
        <end position="24"/>
    </location>
</feature>
<dbReference type="InterPro" id="IPR044824">
    <property type="entry name" value="MAIN-like"/>
</dbReference>
<protein>
    <recommendedName>
        <fullName evidence="3">Aminotransferase-like plant mobile domain-containing protein</fullName>
    </recommendedName>
</protein>
<feature type="chain" id="PRO_5019219743" description="Aminotransferase-like plant mobile domain-containing protein" evidence="2">
    <location>
        <begin position="25"/>
        <end position="262"/>
    </location>
</feature>
<dbReference type="PANTHER" id="PTHR46033:SF8">
    <property type="entry name" value="PROTEIN MAINTENANCE OF MERISTEMS-LIKE"/>
    <property type="match status" value="1"/>
</dbReference>
<dbReference type="Proteomes" id="UP000289738">
    <property type="component" value="Chromosome A03"/>
</dbReference>
<dbReference type="AlphaFoldDB" id="A0A445DRH2"/>
<keyword evidence="5" id="KW-1185">Reference proteome</keyword>
<dbReference type="EMBL" id="SDMP01000003">
    <property type="protein sequence ID" value="RYR65768.1"/>
    <property type="molecule type" value="Genomic_DNA"/>
</dbReference>
<accession>A0A445DRH2</accession>
<evidence type="ECO:0000256" key="2">
    <source>
        <dbReference type="SAM" id="SignalP"/>
    </source>
</evidence>
<evidence type="ECO:0000259" key="3">
    <source>
        <dbReference type="Pfam" id="PF10536"/>
    </source>
</evidence>
<dbReference type="PANTHER" id="PTHR46033">
    <property type="entry name" value="PROTEIN MAIN-LIKE 2"/>
    <property type="match status" value="1"/>
</dbReference>
<evidence type="ECO:0000313" key="4">
    <source>
        <dbReference type="EMBL" id="RYR65768.1"/>
    </source>
</evidence>
<gene>
    <name evidence="4" type="ORF">Ahy_A03g011693</name>
</gene>
<reference evidence="4 5" key="1">
    <citation type="submission" date="2019-01" db="EMBL/GenBank/DDBJ databases">
        <title>Sequencing of cultivated peanut Arachis hypogaea provides insights into genome evolution and oil improvement.</title>
        <authorList>
            <person name="Chen X."/>
        </authorList>
    </citation>
    <scope>NUCLEOTIDE SEQUENCE [LARGE SCALE GENOMIC DNA]</scope>
    <source>
        <strain evidence="5">cv. Fuhuasheng</strain>
        <tissue evidence="4">Leaves</tissue>
    </source>
</reference>
<dbReference type="InterPro" id="IPR019557">
    <property type="entry name" value="AminoTfrase-like_pln_mobile"/>
</dbReference>
<organism evidence="4 5">
    <name type="scientific">Arachis hypogaea</name>
    <name type="common">Peanut</name>
    <dbReference type="NCBI Taxonomy" id="3818"/>
    <lineage>
        <taxon>Eukaryota</taxon>
        <taxon>Viridiplantae</taxon>
        <taxon>Streptophyta</taxon>
        <taxon>Embryophyta</taxon>
        <taxon>Tracheophyta</taxon>
        <taxon>Spermatophyta</taxon>
        <taxon>Magnoliopsida</taxon>
        <taxon>eudicotyledons</taxon>
        <taxon>Gunneridae</taxon>
        <taxon>Pentapetalae</taxon>
        <taxon>rosids</taxon>
        <taxon>fabids</taxon>
        <taxon>Fabales</taxon>
        <taxon>Fabaceae</taxon>
        <taxon>Papilionoideae</taxon>
        <taxon>50 kb inversion clade</taxon>
        <taxon>dalbergioids sensu lato</taxon>
        <taxon>Dalbergieae</taxon>
        <taxon>Pterocarpus clade</taxon>
        <taxon>Arachis</taxon>
    </lineage>
</organism>